<proteinExistence type="predicted"/>
<sequence length="180" mass="20315">MRKLKESISRLERIAASTEEALSTDLNIDALEEARKFFETELAASKEALLTAGAEGALAYSALTKRLSICTNRLNVIRISGASEDAYTKMREAPDDYYARNSVNLSNYIKIASNSVTSLEKQRAFLSQSRKKLEEGLGYLGLSDRVVDQISNRYLSDYRLFKGLSALFILLFIYVFFLRK</sequence>
<reference evidence="3 4" key="1">
    <citation type="submission" date="2016-02" db="EMBL/GenBank/DDBJ databases">
        <title>Discovery of a natural microsporidian pathogen with a broad tissue tropism in Caenorhabditis elegans.</title>
        <authorList>
            <person name="Luallen R.J."/>
            <person name="Reinke A.W."/>
            <person name="Tong L."/>
            <person name="Botts M.R."/>
            <person name="Felix M.-A."/>
            <person name="Troemel E.R."/>
        </authorList>
    </citation>
    <scope>NUCLEOTIDE SEQUENCE [LARGE SCALE GENOMIC DNA]</scope>
    <source>
        <strain evidence="3 4">JUm2807</strain>
    </source>
</reference>
<feature type="coiled-coil region" evidence="1">
    <location>
        <begin position="1"/>
        <end position="48"/>
    </location>
</feature>
<evidence type="ECO:0000313" key="3">
    <source>
        <dbReference type="EMBL" id="OAG32299.1"/>
    </source>
</evidence>
<dbReference type="Proteomes" id="UP000185944">
    <property type="component" value="Unassembled WGS sequence"/>
</dbReference>
<keyword evidence="4" id="KW-1185">Reference proteome</keyword>
<evidence type="ECO:0000256" key="2">
    <source>
        <dbReference type="SAM" id="Phobius"/>
    </source>
</evidence>
<feature type="transmembrane region" description="Helical" evidence="2">
    <location>
        <begin position="160"/>
        <end position="177"/>
    </location>
</feature>
<keyword evidence="2" id="KW-0472">Membrane</keyword>
<dbReference type="EMBL" id="LTDL01000006">
    <property type="protein sequence ID" value="OAG32299.1"/>
    <property type="molecule type" value="Genomic_DNA"/>
</dbReference>
<gene>
    <name evidence="3" type="ORF">NEDG_02050</name>
</gene>
<keyword evidence="2" id="KW-1133">Transmembrane helix</keyword>
<dbReference type="AlphaFoldDB" id="A0A177EMT2"/>
<protein>
    <submittedName>
        <fullName evidence="3">Uncharacterized protein</fullName>
    </submittedName>
</protein>
<comment type="caution">
    <text evidence="3">The sequence shown here is derived from an EMBL/GenBank/DDBJ whole genome shotgun (WGS) entry which is preliminary data.</text>
</comment>
<keyword evidence="2" id="KW-0812">Transmembrane</keyword>
<dbReference type="RefSeq" id="XP_067545741.1">
    <property type="nucleotide sequence ID" value="XM_067689468.1"/>
</dbReference>
<dbReference type="VEuPathDB" id="MicrosporidiaDB:NEDG_02050"/>
<name>A0A177EMT2_9MICR</name>
<keyword evidence="1" id="KW-0175">Coiled coil</keyword>
<organism evidence="3 4">
    <name type="scientific">Nematocida displodere</name>
    <dbReference type="NCBI Taxonomy" id="1805483"/>
    <lineage>
        <taxon>Eukaryota</taxon>
        <taxon>Fungi</taxon>
        <taxon>Fungi incertae sedis</taxon>
        <taxon>Microsporidia</taxon>
        <taxon>Nematocida</taxon>
    </lineage>
</organism>
<dbReference type="OrthoDB" id="158360at2759"/>
<accession>A0A177EMT2</accession>
<evidence type="ECO:0000256" key="1">
    <source>
        <dbReference type="SAM" id="Coils"/>
    </source>
</evidence>
<evidence type="ECO:0000313" key="4">
    <source>
        <dbReference type="Proteomes" id="UP000185944"/>
    </source>
</evidence>
<dbReference type="GeneID" id="93648400"/>
<dbReference type="STRING" id="1805483.A0A177EMT2"/>